<reference evidence="2 3" key="1">
    <citation type="submission" date="2015-03" db="EMBL/GenBank/DDBJ databases">
        <authorList>
            <person name="Regsiter A."/>
            <person name="william w."/>
        </authorList>
    </citation>
    <scope>NUCLEOTIDE SEQUENCE [LARGE SCALE GENOMIC DNA]</scope>
    <source>
        <strain evidence="2 3">CB1</strain>
    </source>
</reference>
<evidence type="ECO:0008006" key="4">
    <source>
        <dbReference type="Google" id="ProtNLM"/>
    </source>
</evidence>
<name>A0ABM9T3H3_THIA3</name>
<proteinExistence type="predicted"/>
<evidence type="ECO:0000313" key="2">
    <source>
        <dbReference type="EMBL" id="CQR29950.1"/>
    </source>
</evidence>
<keyword evidence="3" id="KW-1185">Reference proteome</keyword>
<comment type="caution">
    <text evidence="2">The sequence shown here is derived from an EMBL/GenBank/DDBJ whole genome shotgun (WGS) entry which is preliminary data.</text>
</comment>
<sequence>MKLDAKQDVMTWFSSQTKIGRDWRRPQTQTLKPSLRQGSEHSTIATRLNRFGGSHAKQKIEGFVKTLGRTGGSGHHRRSRHHGLSVQLCRNSAAG</sequence>
<evidence type="ECO:0000256" key="1">
    <source>
        <dbReference type="SAM" id="MobiDB-lite"/>
    </source>
</evidence>
<gene>
    <name evidence="2" type="ORF">THICB1_130040</name>
</gene>
<protein>
    <recommendedName>
        <fullName evidence="4">Transposase</fullName>
    </recommendedName>
</protein>
<dbReference type="EMBL" id="CTRI01000005">
    <property type="protein sequence ID" value="CQR29950.1"/>
    <property type="molecule type" value="Genomic_DNA"/>
</dbReference>
<evidence type="ECO:0000313" key="3">
    <source>
        <dbReference type="Proteomes" id="UP000078599"/>
    </source>
</evidence>
<feature type="compositionally biased region" description="Basic residues" evidence="1">
    <location>
        <begin position="74"/>
        <end position="83"/>
    </location>
</feature>
<organism evidence="2 3">
    <name type="scientific">Thiomonas arsenitoxydans (strain DSM 22701 / CIP 110005 / 3As)</name>
    <dbReference type="NCBI Taxonomy" id="426114"/>
    <lineage>
        <taxon>Bacteria</taxon>
        <taxon>Pseudomonadati</taxon>
        <taxon>Pseudomonadota</taxon>
        <taxon>Betaproteobacteria</taxon>
        <taxon>Burkholderiales</taxon>
        <taxon>Thiomonas</taxon>
    </lineage>
</organism>
<accession>A0ABM9T3H3</accession>
<feature type="region of interest" description="Disordered" evidence="1">
    <location>
        <begin position="69"/>
        <end position="95"/>
    </location>
</feature>
<dbReference type="Proteomes" id="UP000078599">
    <property type="component" value="Unassembled WGS sequence"/>
</dbReference>